<protein>
    <submittedName>
        <fullName evidence="7">Chord-domain-containing protein</fullName>
    </submittedName>
</protein>
<dbReference type="STRING" id="1336337.A0A3N4KDV3"/>
<dbReference type="Proteomes" id="UP000276215">
    <property type="component" value="Unassembled WGS sequence"/>
</dbReference>
<dbReference type="Gene3D" id="4.10.1130.20">
    <property type="match status" value="2"/>
</dbReference>
<dbReference type="GO" id="GO:0046872">
    <property type="term" value="F:metal ion binding"/>
    <property type="evidence" value="ECO:0007669"/>
    <property type="project" value="UniProtKB-KW"/>
</dbReference>
<dbReference type="PROSITE" id="PS51401">
    <property type="entry name" value="CHORD"/>
    <property type="match status" value="2"/>
</dbReference>
<dbReference type="PROSITE" id="PS51203">
    <property type="entry name" value="CS"/>
    <property type="match status" value="1"/>
</dbReference>
<dbReference type="EMBL" id="ML120359">
    <property type="protein sequence ID" value="RPB04075.1"/>
    <property type="molecule type" value="Genomic_DNA"/>
</dbReference>
<keyword evidence="3" id="KW-0862">Zinc</keyword>
<dbReference type="InterPro" id="IPR039790">
    <property type="entry name" value="CHRD1"/>
</dbReference>
<dbReference type="InterPro" id="IPR008978">
    <property type="entry name" value="HSP20-like_chaperone"/>
</dbReference>
<evidence type="ECO:0000256" key="2">
    <source>
        <dbReference type="ARBA" id="ARBA00022737"/>
    </source>
</evidence>
<gene>
    <name evidence="7" type="ORF">L873DRAFT_1667671</name>
</gene>
<organism evidence="7 8">
    <name type="scientific">Choiromyces venosus 120613-1</name>
    <dbReference type="NCBI Taxonomy" id="1336337"/>
    <lineage>
        <taxon>Eukaryota</taxon>
        <taxon>Fungi</taxon>
        <taxon>Dikarya</taxon>
        <taxon>Ascomycota</taxon>
        <taxon>Pezizomycotina</taxon>
        <taxon>Pezizomycetes</taxon>
        <taxon>Pezizales</taxon>
        <taxon>Tuberaceae</taxon>
        <taxon>Choiromyces</taxon>
    </lineage>
</organism>
<dbReference type="InterPro" id="IPR007051">
    <property type="entry name" value="CHORD_dom"/>
</dbReference>
<dbReference type="PANTHER" id="PTHR46983">
    <property type="entry name" value="CYSTEINE AND HISTIDINE-RICH DOMAIN-CONTAINING PROTEIN 1"/>
    <property type="match status" value="1"/>
</dbReference>
<dbReference type="Pfam" id="PF04969">
    <property type="entry name" value="CS"/>
    <property type="match status" value="1"/>
</dbReference>
<evidence type="ECO:0000256" key="1">
    <source>
        <dbReference type="ARBA" id="ARBA00022723"/>
    </source>
</evidence>
<accession>A0A3N4KDV3</accession>
<feature type="compositionally biased region" description="Polar residues" evidence="4">
    <location>
        <begin position="70"/>
        <end position="81"/>
    </location>
</feature>
<dbReference type="OrthoDB" id="1898560at2759"/>
<evidence type="ECO:0000256" key="3">
    <source>
        <dbReference type="ARBA" id="ARBA00022833"/>
    </source>
</evidence>
<dbReference type="AlphaFoldDB" id="A0A3N4KDV3"/>
<feature type="domain" description="CHORD" evidence="6">
    <location>
        <begin position="5"/>
        <end position="61"/>
    </location>
</feature>
<dbReference type="InterPro" id="IPR007052">
    <property type="entry name" value="CS_dom"/>
</dbReference>
<evidence type="ECO:0000259" key="5">
    <source>
        <dbReference type="PROSITE" id="PS51203"/>
    </source>
</evidence>
<evidence type="ECO:0000313" key="8">
    <source>
        <dbReference type="Proteomes" id="UP000276215"/>
    </source>
</evidence>
<proteinExistence type="predicted"/>
<dbReference type="PANTHER" id="PTHR46983:SF3">
    <property type="entry name" value="CHPADIPLOID STATE MAINTENANCE PROTEIN CHPA"/>
    <property type="match status" value="1"/>
</dbReference>
<feature type="region of interest" description="Disordered" evidence="4">
    <location>
        <begin position="107"/>
        <end position="138"/>
    </location>
</feature>
<dbReference type="Pfam" id="PF04968">
    <property type="entry name" value="CHORD"/>
    <property type="match status" value="2"/>
</dbReference>
<evidence type="ECO:0000256" key="4">
    <source>
        <dbReference type="SAM" id="MobiDB-lite"/>
    </source>
</evidence>
<keyword evidence="2" id="KW-0677">Repeat</keyword>
<dbReference type="Gene3D" id="2.60.40.790">
    <property type="match status" value="1"/>
</dbReference>
<keyword evidence="1" id="KW-0479">Metal-binding</keyword>
<feature type="region of interest" description="Disordered" evidence="4">
    <location>
        <begin position="67"/>
        <end position="91"/>
    </location>
</feature>
<keyword evidence="8" id="KW-1185">Reference proteome</keyword>
<dbReference type="SUPFAM" id="SSF49764">
    <property type="entry name" value="HSP20-like chaperones"/>
    <property type="match status" value="1"/>
</dbReference>
<feature type="domain" description="CS" evidence="5">
    <location>
        <begin position="217"/>
        <end position="306"/>
    </location>
</feature>
<evidence type="ECO:0000259" key="6">
    <source>
        <dbReference type="PROSITE" id="PS51401"/>
    </source>
</evidence>
<name>A0A3N4KDV3_9PEZI</name>
<reference evidence="7 8" key="1">
    <citation type="journal article" date="2018" name="Nat. Ecol. Evol.">
        <title>Pezizomycetes genomes reveal the molecular basis of ectomycorrhizal truffle lifestyle.</title>
        <authorList>
            <person name="Murat C."/>
            <person name="Payen T."/>
            <person name="Noel B."/>
            <person name="Kuo A."/>
            <person name="Morin E."/>
            <person name="Chen J."/>
            <person name="Kohler A."/>
            <person name="Krizsan K."/>
            <person name="Balestrini R."/>
            <person name="Da Silva C."/>
            <person name="Montanini B."/>
            <person name="Hainaut M."/>
            <person name="Levati E."/>
            <person name="Barry K.W."/>
            <person name="Belfiori B."/>
            <person name="Cichocki N."/>
            <person name="Clum A."/>
            <person name="Dockter R.B."/>
            <person name="Fauchery L."/>
            <person name="Guy J."/>
            <person name="Iotti M."/>
            <person name="Le Tacon F."/>
            <person name="Lindquist E.A."/>
            <person name="Lipzen A."/>
            <person name="Malagnac F."/>
            <person name="Mello A."/>
            <person name="Molinier V."/>
            <person name="Miyauchi S."/>
            <person name="Poulain J."/>
            <person name="Riccioni C."/>
            <person name="Rubini A."/>
            <person name="Sitrit Y."/>
            <person name="Splivallo R."/>
            <person name="Traeger S."/>
            <person name="Wang M."/>
            <person name="Zifcakova L."/>
            <person name="Wipf D."/>
            <person name="Zambonelli A."/>
            <person name="Paolocci F."/>
            <person name="Nowrousian M."/>
            <person name="Ottonello S."/>
            <person name="Baldrian P."/>
            <person name="Spatafora J.W."/>
            <person name="Henrissat B."/>
            <person name="Nagy L.G."/>
            <person name="Aury J.M."/>
            <person name="Wincker P."/>
            <person name="Grigoriev I.V."/>
            <person name="Bonfante P."/>
            <person name="Martin F.M."/>
        </authorList>
    </citation>
    <scope>NUCLEOTIDE SEQUENCE [LARGE SCALE GENOMIC DNA]</scope>
    <source>
        <strain evidence="7 8">120613-1</strain>
    </source>
</reference>
<feature type="domain" description="CHORD" evidence="6">
    <location>
        <begin position="143"/>
        <end position="204"/>
    </location>
</feature>
<sequence length="323" mass="35803">MTQKCAHKGCEKTFTDPEEECHYHPGAPIFHEGQKGWQCCKTRVLTFDEFLIIPPCSVGKHSVDAPTLAPVQTSGPGSQGQKHTEVAPPPEISLDGTEVYGQQQRKALPKVTAAAPGTPPLEKKEKPLEQDDPGVPVPPGAKCKRLGCEVAYDGESREDEDEKCVFHPRAPIFHEGSKGYSCCKRRVLEFDQFLKIPGCATNRHLFVGAPKSDEEELVSCRNDFYQTYTDVIVSIFAKKVDKTRAEVQFSERQLDVDLPMPDNKRYKVSFPLYGAIDPAGCEYKVLTTKIELKLKKVDGLSWPTLRSDEVSGEIIQIGKPATA</sequence>
<dbReference type="CDD" id="cd06466">
    <property type="entry name" value="p23_CS_SGT1_like"/>
    <property type="match status" value="1"/>
</dbReference>
<evidence type="ECO:0000313" key="7">
    <source>
        <dbReference type="EMBL" id="RPB04075.1"/>
    </source>
</evidence>